<dbReference type="SUPFAM" id="SSF51197">
    <property type="entry name" value="Clavaminate synthase-like"/>
    <property type="match status" value="1"/>
</dbReference>
<comment type="caution">
    <text evidence="8">The sequence shown here is derived from an EMBL/GenBank/DDBJ whole genome shotgun (WGS) entry which is preliminary data.</text>
</comment>
<comment type="cofactor">
    <cofactor evidence="1">
        <name>Fe(2+)</name>
        <dbReference type="ChEBI" id="CHEBI:29033"/>
    </cofactor>
</comment>
<dbReference type="InterPro" id="IPR003819">
    <property type="entry name" value="TauD/TfdA-like"/>
</dbReference>
<dbReference type="Gene3D" id="3.60.130.10">
    <property type="entry name" value="Clavaminate synthase-like"/>
    <property type="match status" value="1"/>
</dbReference>
<dbReference type="OrthoDB" id="93019at2759"/>
<evidence type="ECO:0000313" key="9">
    <source>
        <dbReference type="Proteomes" id="UP001150266"/>
    </source>
</evidence>
<name>A0A9W9DR65_9AGAR</name>
<evidence type="ECO:0000256" key="5">
    <source>
        <dbReference type="ARBA" id="ARBA00023002"/>
    </source>
</evidence>
<feature type="domain" description="TauD/TfdA-like" evidence="7">
    <location>
        <begin position="22"/>
        <end position="367"/>
    </location>
</feature>
<evidence type="ECO:0000256" key="2">
    <source>
        <dbReference type="ARBA" id="ARBA00005896"/>
    </source>
</evidence>
<evidence type="ECO:0000256" key="4">
    <source>
        <dbReference type="ARBA" id="ARBA00022964"/>
    </source>
</evidence>
<keyword evidence="4" id="KW-0223">Dioxygenase</keyword>
<dbReference type="PANTHER" id="PTHR43779:SF2">
    <property type="entry name" value="ALPHA-KETOGLUTARATE-DEPENDENT XANTHINE DIOXYGENASE XAN1"/>
    <property type="match status" value="1"/>
</dbReference>
<gene>
    <name evidence="8" type="ORF">J3R30DRAFT_2190804</name>
</gene>
<dbReference type="InterPro" id="IPR042098">
    <property type="entry name" value="TauD-like_sf"/>
</dbReference>
<dbReference type="EMBL" id="JAOTPV010000005">
    <property type="protein sequence ID" value="KAJ4482572.1"/>
    <property type="molecule type" value="Genomic_DNA"/>
</dbReference>
<evidence type="ECO:0000256" key="6">
    <source>
        <dbReference type="ARBA" id="ARBA00023004"/>
    </source>
</evidence>
<keyword evidence="9" id="KW-1185">Reference proteome</keyword>
<sequence>MAIELTPLPLPPSAEPSKFETFGREVKGINPGNCTIEQLEEIKQALYRHEVLFFHNVVLTPEQQLKLTKAFDPDSEIYGHGGKLGSEKSSILHSALQAIPRVPQVQLIGNGMLYNHEGLAETRLKHLTHKTFHKTVVSTEDEQKGFTRFYRWHIDAALYDLSPPRVTTLYAVRVPEGPNQICRYDDGTGDELDVPLATTAFISGQTMFQLLPPELKSVAVRAEVKYAPHPYVWMAPARAKSTGLGIVSEGLETPLDQLPPWAEDKIKTHPMLWRNPVTNMLSLQVHPCGAIELIVSPIPSGAAREGALYPDGARITDLEEVRDLLDRMQRPAIAPNLVYPHKWSNNDLILFHNRGVLHTVVGTLQPNQMRVYHQCNLAASDDPTGPSNEDISQWA</sequence>
<organism evidence="8 9">
    <name type="scientific">Lentinula aciculospora</name>
    <dbReference type="NCBI Taxonomy" id="153920"/>
    <lineage>
        <taxon>Eukaryota</taxon>
        <taxon>Fungi</taxon>
        <taxon>Dikarya</taxon>
        <taxon>Basidiomycota</taxon>
        <taxon>Agaricomycotina</taxon>
        <taxon>Agaricomycetes</taxon>
        <taxon>Agaricomycetidae</taxon>
        <taxon>Agaricales</taxon>
        <taxon>Marasmiineae</taxon>
        <taxon>Omphalotaceae</taxon>
        <taxon>Lentinula</taxon>
    </lineage>
</organism>
<evidence type="ECO:0000313" key="8">
    <source>
        <dbReference type="EMBL" id="KAJ4482572.1"/>
    </source>
</evidence>
<dbReference type="InterPro" id="IPR051178">
    <property type="entry name" value="TfdA_dioxygenase"/>
</dbReference>
<dbReference type="Proteomes" id="UP001150266">
    <property type="component" value="Unassembled WGS sequence"/>
</dbReference>
<dbReference type="GO" id="GO:0051213">
    <property type="term" value="F:dioxygenase activity"/>
    <property type="evidence" value="ECO:0007669"/>
    <property type="project" value="UniProtKB-KW"/>
</dbReference>
<evidence type="ECO:0000256" key="3">
    <source>
        <dbReference type="ARBA" id="ARBA00022723"/>
    </source>
</evidence>
<keyword evidence="5" id="KW-0560">Oxidoreductase</keyword>
<protein>
    <submittedName>
        <fullName evidence="8">Clavaminate synthase-like protein</fullName>
    </submittedName>
</protein>
<evidence type="ECO:0000256" key="1">
    <source>
        <dbReference type="ARBA" id="ARBA00001954"/>
    </source>
</evidence>
<dbReference type="GO" id="GO:0046872">
    <property type="term" value="F:metal ion binding"/>
    <property type="evidence" value="ECO:0007669"/>
    <property type="project" value="UniProtKB-KW"/>
</dbReference>
<keyword evidence="6" id="KW-0408">Iron</keyword>
<reference evidence="8" key="1">
    <citation type="submission" date="2022-08" db="EMBL/GenBank/DDBJ databases">
        <title>A Global Phylogenomic Analysis of the Shiitake Genus Lentinula.</title>
        <authorList>
            <consortium name="DOE Joint Genome Institute"/>
            <person name="Sierra-Patev S."/>
            <person name="Min B."/>
            <person name="Naranjo-Ortiz M."/>
            <person name="Looney B."/>
            <person name="Konkel Z."/>
            <person name="Slot J.C."/>
            <person name="Sakamoto Y."/>
            <person name="Steenwyk J.L."/>
            <person name="Rokas A."/>
            <person name="Carro J."/>
            <person name="Camarero S."/>
            <person name="Ferreira P."/>
            <person name="Molpeceres G."/>
            <person name="Ruiz-Duenas F.J."/>
            <person name="Serrano A."/>
            <person name="Henrissat B."/>
            <person name="Drula E."/>
            <person name="Hughes K.W."/>
            <person name="Mata J.L."/>
            <person name="Ishikawa N.K."/>
            <person name="Vargas-Isla R."/>
            <person name="Ushijima S."/>
            <person name="Smith C.A."/>
            <person name="Ahrendt S."/>
            <person name="Andreopoulos W."/>
            <person name="He G."/>
            <person name="Labutti K."/>
            <person name="Lipzen A."/>
            <person name="Ng V."/>
            <person name="Riley R."/>
            <person name="Sandor L."/>
            <person name="Barry K."/>
            <person name="Martinez A.T."/>
            <person name="Xiao Y."/>
            <person name="Gibbons J.G."/>
            <person name="Terashima K."/>
            <person name="Grigoriev I.V."/>
            <person name="Hibbett D.S."/>
        </authorList>
    </citation>
    <scope>NUCLEOTIDE SEQUENCE</scope>
    <source>
        <strain evidence="8">JLM2183</strain>
    </source>
</reference>
<comment type="similarity">
    <text evidence="2">Belongs to the TfdA dioxygenase family.</text>
</comment>
<keyword evidence="3" id="KW-0479">Metal-binding</keyword>
<dbReference type="PANTHER" id="PTHR43779">
    <property type="entry name" value="DIOXYGENASE RV0097-RELATED"/>
    <property type="match status" value="1"/>
</dbReference>
<evidence type="ECO:0000259" key="7">
    <source>
        <dbReference type="Pfam" id="PF02668"/>
    </source>
</evidence>
<proteinExistence type="inferred from homology"/>
<dbReference type="AlphaFoldDB" id="A0A9W9DR65"/>
<accession>A0A9W9DR65</accession>
<dbReference type="Pfam" id="PF02668">
    <property type="entry name" value="TauD"/>
    <property type="match status" value="1"/>
</dbReference>